<accession>A0ABU6QF91</accession>
<reference evidence="2 3" key="1">
    <citation type="journal article" date="2023" name="Plants (Basel)">
        <title>Bridging the Gap: Combining Genomics and Transcriptomics Approaches to Understand Stylosanthes scabra, an Orphan Legume from the Brazilian Caatinga.</title>
        <authorList>
            <person name="Ferreira-Neto J.R.C."/>
            <person name="da Silva M.D."/>
            <person name="Binneck E."/>
            <person name="de Melo N.F."/>
            <person name="da Silva R.H."/>
            <person name="de Melo A.L.T.M."/>
            <person name="Pandolfi V."/>
            <person name="Bustamante F.O."/>
            <person name="Brasileiro-Vidal A.C."/>
            <person name="Benko-Iseppon A.M."/>
        </authorList>
    </citation>
    <scope>NUCLEOTIDE SEQUENCE [LARGE SCALE GENOMIC DNA]</scope>
    <source>
        <tissue evidence="2">Leaves</tissue>
    </source>
</reference>
<comment type="caution">
    <text evidence="2">The sequence shown here is derived from an EMBL/GenBank/DDBJ whole genome shotgun (WGS) entry which is preliminary data.</text>
</comment>
<evidence type="ECO:0000313" key="2">
    <source>
        <dbReference type="EMBL" id="MED6110270.1"/>
    </source>
</evidence>
<dbReference type="PANTHER" id="PTHR33738:SF1">
    <property type="entry name" value="PLANT_T7H20-70 PROTEIN"/>
    <property type="match status" value="1"/>
</dbReference>
<protein>
    <submittedName>
        <fullName evidence="2">Uncharacterized protein</fullName>
    </submittedName>
</protein>
<evidence type="ECO:0000313" key="3">
    <source>
        <dbReference type="Proteomes" id="UP001341840"/>
    </source>
</evidence>
<proteinExistence type="predicted"/>
<evidence type="ECO:0000256" key="1">
    <source>
        <dbReference type="SAM" id="MobiDB-lite"/>
    </source>
</evidence>
<dbReference type="Proteomes" id="UP001341840">
    <property type="component" value="Unassembled WGS sequence"/>
</dbReference>
<feature type="compositionally biased region" description="Polar residues" evidence="1">
    <location>
        <begin position="114"/>
        <end position="130"/>
    </location>
</feature>
<feature type="region of interest" description="Disordered" evidence="1">
    <location>
        <begin position="114"/>
        <end position="153"/>
    </location>
</feature>
<gene>
    <name evidence="2" type="ORF">PIB30_041381</name>
</gene>
<dbReference type="PANTHER" id="PTHR33738">
    <property type="entry name" value="EMB|CAB82975.1"/>
    <property type="match status" value="1"/>
</dbReference>
<name>A0ABU6QF91_9FABA</name>
<organism evidence="2 3">
    <name type="scientific">Stylosanthes scabra</name>
    <dbReference type="NCBI Taxonomy" id="79078"/>
    <lineage>
        <taxon>Eukaryota</taxon>
        <taxon>Viridiplantae</taxon>
        <taxon>Streptophyta</taxon>
        <taxon>Embryophyta</taxon>
        <taxon>Tracheophyta</taxon>
        <taxon>Spermatophyta</taxon>
        <taxon>Magnoliopsida</taxon>
        <taxon>eudicotyledons</taxon>
        <taxon>Gunneridae</taxon>
        <taxon>Pentapetalae</taxon>
        <taxon>rosids</taxon>
        <taxon>fabids</taxon>
        <taxon>Fabales</taxon>
        <taxon>Fabaceae</taxon>
        <taxon>Papilionoideae</taxon>
        <taxon>50 kb inversion clade</taxon>
        <taxon>dalbergioids sensu lato</taxon>
        <taxon>Dalbergieae</taxon>
        <taxon>Pterocarpus clade</taxon>
        <taxon>Stylosanthes</taxon>
    </lineage>
</organism>
<keyword evidence="3" id="KW-1185">Reference proteome</keyword>
<dbReference type="EMBL" id="JASCZI010000229">
    <property type="protein sequence ID" value="MED6110270.1"/>
    <property type="molecule type" value="Genomic_DNA"/>
</dbReference>
<sequence length="153" mass="17037">MEAKKQKDSSSSSSFPSELFASKEFQPSSSSGIFGSIFSPQSPKVLGRESLRSELNGKIANESWKIRNQDGIYKGNEIENQNKANKDMSSKYQDQRVQPCHLCSSIMYGAQDIYSQPQSTQNSGYTSTYKNEALGDDSGTDSRGNWWQGGPYY</sequence>